<dbReference type="Proteomes" id="UP001172101">
    <property type="component" value="Unassembled WGS sequence"/>
</dbReference>
<dbReference type="AlphaFoldDB" id="A0AA39ZQ75"/>
<name>A0AA39ZQ75_9PEZI</name>
<keyword evidence="1" id="KW-1133">Transmembrane helix</keyword>
<dbReference type="GeneID" id="85326449"/>
<proteinExistence type="predicted"/>
<dbReference type="EMBL" id="JAUIRO010000009">
    <property type="protein sequence ID" value="KAK0701637.1"/>
    <property type="molecule type" value="Genomic_DNA"/>
</dbReference>
<feature type="transmembrane region" description="Helical" evidence="1">
    <location>
        <begin position="6"/>
        <end position="29"/>
    </location>
</feature>
<keyword evidence="1" id="KW-0812">Transmembrane</keyword>
<keyword evidence="3" id="KW-1185">Reference proteome</keyword>
<protein>
    <submittedName>
        <fullName evidence="2">Uncharacterized protein</fullName>
    </submittedName>
</protein>
<evidence type="ECO:0000313" key="2">
    <source>
        <dbReference type="EMBL" id="KAK0701637.1"/>
    </source>
</evidence>
<accession>A0AA39ZQ75</accession>
<organism evidence="2 3">
    <name type="scientific">Lasiosphaeria miniovina</name>
    <dbReference type="NCBI Taxonomy" id="1954250"/>
    <lineage>
        <taxon>Eukaryota</taxon>
        <taxon>Fungi</taxon>
        <taxon>Dikarya</taxon>
        <taxon>Ascomycota</taxon>
        <taxon>Pezizomycotina</taxon>
        <taxon>Sordariomycetes</taxon>
        <taxon>Sordariomycetidae</taxon>
        <taxon>Sordariales</taxon>
        <taxon>Lasiosphaeriaceae</taxon>
        <taxon>Lasiosphaeria</taxon>
    </lineage>
</organism>
<dbReference type="RefSeq" id="XP_060289301.1">
    <property type="nucleotide sequence ID" value="XM_060443179.1"/>
</dbReference>
<keyword evidence="1" id="KW-0472">Membrane</keyword>
<comment type="caution">
    <text evidence="2">The sequence shown here is derived from an EMBL/GenBank/DDBJ whole genome shotgun (WGS) entry which is preliminary data.</text>
</comment>
<evidence type="ECO:0000256" key="1">
    <source>
        <dbReference type="SAM" id="Phobius"/>
    </source>
</evidence>
<gene>
    <name evidence="2" type="ORF">B0T26DRAFT_734108</name>
</gene>
<evidence type="ECO:0000313" key="3">
    <source>
        <dbReference type="Proteomes" id="UP001172101"/>
    </source>
</evidence>
<reference evidence="2" key="1">
    <citation type="submission" date="2023-06" db="EMBL/GenBank/DDBJ databases">
        <title>Genome-scale phylogeny and comparative genomics of the fungal order Sordariales.</title>
        <authorList>
            <consortium name="Lawrence Berkeley National Laboratory"/>
            <person name="Hensen N."/>
            <person name="Bonometti L."/>
            <person name="Westerberg I."/>
            <person name="Brannstrom I.O."/>
            <person name="Guillou S."/>
            <person name="Cros-Aarteil S."/>
            <person name="Calhoun S."/>
            <person name="Haridas S."/>
            <person name="Kuo A."/>
            <person name="Mondo S."/>
            <person name="Pangilinan J."/>
            <person name="Riley R."/>
            <person name="LaButti K."/>
            <person name="Andreopoulos B."/>
            <person name="Lipzen A."/>
            <person name="Chen C."/>
            <person name="Yanf M."/>
            <person name="Daum C."/>
            <person name="Ng V."/>
            <person name="Clum A."/>
            <person name="Steindorff A."/>
            <person name="Ohm R."/>
            <person name="Martin F."/>
            <person name="Silar P."/>
            <person name="Natvig D."/>
            <person name="Lalanne C."/>
            <person name="Gautier V."/>
            <person name="Ament-velasquez S.L."/>
            <person name="Kruys A."/>
            <person name="Hutchinson M.I."/>
            <person name="Powell A.J."/>
            <person name="Barry K."/>
            <person name="Miller A.N."/>
            <person name="Grigoriev I.V."/>
            <person name="Debuchy R."/>
            <person name="Gladieux P."/>
            <person name="Thoren M.H."/>
            <person name="Johannesson H."/>
        </authorList>
    </citation>
    <scope>NUCLEOTIDE SEQUENCE</scope>
    <source>
        <strain evidence="2">SMH2392-1A</strain>
    </source>
</reference>
<sequence>MLMYDIYNLALPVLSMMSFQTLSLALCWVRGMANELLGRLSTARVFHAIWVNSGLEFNVLCILQRGNGLITRTPCLRASNNCLGQSVIGFCFDTFL</sequence>
<feature type="non-terminal residue" evidence="2">
    <location>
        <position position="96"/>
    </location>
</feature>